<dbReference type="AlphaFoldDB" id="Q69P26"/>
<dbReference type="EMBL" id="AP005586">
    <property type="protein sequence ID" value="BAD36176.1"/>
    <property type="molecule type" value="Genomic_DNA"/>
</dbReference>
<gene>
    <name evidence="1" type="primary">P0450F09.22</name>
</gene>
<reference evidence="2" key="1">
    <citation type="journal article" date="2005" name="Nature">
        <title>The map-based sequence of the rice genome.</title>
        <authorList>
            <consortium name="International rice genome sequencing project (IRGSP)"/>
            <person name="Matsumoto T."/>
            <person name="Wu J."/>
            <person name="Kanamori H."/>
            <person name="Katayose Y."/>
            <person name="Fujisawa M."/>
            <person name="Namiki N."/>
            <person name="Mizuno H."/>
            <person name="Yamamoto K."/>
            <person name="Antonio B.A."/>
            <person name="Baba T."/>
            <person name="Sakata K."/>
            <person name="Nagamura Y."/>
            <person name="Aoki H."/>
            <person name="Arikawa K."/>
            <person name="Arita K."/>
            <person name="Bito T."/>
            <person name="Chiden Y."/>
            <person name="Fujitsuka N."/>
            <person name="Fukunaka R."/>
            <person name="Hamada M."/>
            <person name="Harada C."/>
            <person name="Hayashi A."/>
            <person name="Hijishita S."/>
            <person name="Honda M."/>
            <person name="Hosokawa S."/>
            <person name="Ichikawa Y."/>
            <person name="Idonuma A."/>
            <person name="Iijima M."/>
            <person name="Ikeda M."/>
            <person name="Ikeno M."/>
            <person name="Ito K."/>
            <person name="Ito S."/>
            <person name="Ito T."/>
            <person name="Ito Y."/>
            <person name="Ito Y."/>
            <person name="Iwabuchi A."/>
            <person name="Kamiya K."/>
            <person name="Karasawa W."/>
            <person name="Kurita K."/>
            <person name="Katagiri S."/>
            <person name="Kikuta A."/>
            <person name="Kobayashi H."/>
            <person name="Kobayashi N."/>
            <person name="Machita K."/>
            <person name="Maehara T."/>
            <person name="Masukawa M."/>
            <person name="Mizubayashi T."/>
            <person name="Mukai Y."/>
            <person name="Nagasaki H."/>
            <person name="Nagata Y."/>
            <person name="Naito S."/>
            <person name="Nakashima M."/>
            <person name="Nakama Y."/>
            <person name="Nakamichi Y."/>
            <person name="Nakamura M."/>
            <person name="Meguro A."/>
            <person name="Negishi M."/>
            <person name="Ohta I."/>
            <person name="Ohta T."/>
            <person name="Okamoto M."/>
            <person name="Ono N."/>
            <person name="Saji S."/>
            <person name="Sakaguchi M."/>
            <person name="Sakai K."/>
            <person name="Shibata M."/>
            <person name="Shimokawa T."/>
            <person name="Song J."/>
            <person name="Takazaki Y."/>
            <person name="Terasawa K."/>
            <person name="Tsugane M."/>
            <person name="Tsuji K."/>
            <person name="Ueda S."/>
            <person name="Waki K."/>
            <person name="Yamagata H."/>
            <person name="Yamamoto M."/>
            <person name="Yamamoto S."/>
            <person name="Yamane H."/>
            <person name="Yoshiki S."/>
            <person name="Yoshihara R."/>
            <person name="Yukawa K."/>
            <person name="Zhong H."/>
            <person name="Yano M."/>
            <person name="Yuan Q."/>
            <person name="Ouyang S."/>
            <person name="Liu J."/>
            <person name="Jones K.M."/>
            <person name="Gansberger K."/>
            <person name="Moffat K."/>
            <person name="Hill J."/>
            <person name="Bera J."/>
            <person name="Fadrosh D."/>
            <person name="Jin S."/>
            <person name="Johri S."/>
            <person name="Kim M."/>
            <person name="Overton L."/>
            <person name="Reardon M."/>
            <person name="Tsitrin T."/>
            <person name="Vuong H."/>
            <person name="Weaver B."/>
            <person name="Ciecko A."/>
            <person name="Tallon L."/>
            <person name="Jackson J."/>
            <person name="Pai G."/>
            <person name="Aken S.V."/>
            <person name="Utterback T."/>
            <person name="Reidmuller S."/>
            <person name="Feldblyum T."/>
            <person name="Hsiao J."/>
            <person name="Zismann V."/>
            <person name="Iobst S."/>
            <person name="de Vazeille A.R."/>
            <person name="Buell C.R."/>
            <person name="Ying K."/>
            <person name="Li Y."/>
            <person name="Lu T."/>
            <person name="Huang Y."/>
            <person name="Zhao Q."/>
            <person name="Feng Q."/>
            <person name="Zhang L."/>
            <person name="Zhu J."/>
            <person name="Weng Q."/>
            <person name="Mu J."/>
            <person name="Lu Y."/>
            <person name="Fan D."/>
            <person name="Liu Y."/>
            <person name="Guan J."/>
            <person name="Zhang Y."/>
            <person name="Yu S."/>
            <person name="Liu X."/>
            <person name="Zhang Y."/>
            <person name="Hong G."/>
            <person name="Han B."/>
            <person name="Choisne N."/>
            <person name="Demange N."/>
            <person name="Orjeda G."/>
            <person name="Samain S."/>
            <person name="Cattolico L."/>
            <person name="Pelletier E."/>
            <person name="Couloux A."/>
            <person name="Segurens B."/>
            <person name="Wincker P."/>
            <person name="D'Hont A."/>
            <person name="Scarpelli C."/>
            <person name="Weissenbach J."/>
            <person name="Salanoubat M."/>
            <person name="Quetier F."/>
            <person name="Yu Y."/>
            <person name="Kim H.R."/>
            <person name="Rambo T."/>
            <person name="Currie J."/>
            <person name="Collura K."/>
            <person name="Luo M."/>
            <person name="Yang T."/>
            <person name="Ammiraju J.S.S."/>
            <person name="Engler F."/>
            <person name="Soderlund C."/>
            <person name="Wing R.A."/>
            <person name="Palmer L.E."/>
            <person name="de la Bastide M."/>
            <person name="Spiegel L."/>
            <person name="Nascimento L."/>
            <person name="Zutavern T."/>
            <person name="O'Shaughnessy A."/>
            <person name="Dike S."/>
            <person name="Dedhia N."/>
            <person name="Preston R."/>
            <person name="Balija V."/>
            <person name="McCombie W.R."/>
            <person name="Chow T."/>
            <person name="Chen H."/>
            <person name="Chung M."/>
            <person name="Chen C."/>
            <person name="Shaw J."/>
            <person name="Wu H."/>
            <person name="Hsiao K."/>
            <person name="Chao Y."/>
            <person name="Chu M."/>
            <person name="Cheng C."/>
            <person name="Hour A."/>
            <person name="Lee P."/>
            <person name="Lin S."/>
            <person name="Lin Y."/>
            <person name="Liou J."/>
            <person name="Liu S."/>
            <person name="Hsing Y."/>
            <person name="Raghuvanshi S."/>
            <person name="Mohanty A."/>
            <person name="Bharti A.K."/>
            <person name="Gaur A."/>
            <person name="Gupta V."/>
            <person name="Kumar D."/>
            <person name="Ravi V."/>
            <person name="Vij S."/>
            <person name="Kapur A."/>
            <person name="Khurana P."/>
            <person name="Khurana P."/>
            <person name="Khurana J.P."/>
            <person name="Tyagi A.K."/>
            <person name="Gaikwad K."/>
            <person name="Singh A."/>
            <person name="Dalal V."/>
            <person name="Srivastava S."/>
            <person name="Dixit A."/>
            <person name="Pal A.K."/>
            <person name="Ghazi I.A."/>
            <person name="Yadav M."/>
            <person name="Pandit A."/>
            <person name="Bhargava A."/>
            <person name="Sureshbabu K."/>
            <person name="Batra K."/>
            <person name="Sharma T.R."/>
            <person name="Mohapatra T."/>
            <person name="Singh N.K."/>
            <person name="Messing J."/>
            <person name="Nelson A.B."/>
            <person name="Fuks G."/>
            <person name="Kavchok S."/>
            <person name="Keizer G."/>
            <person name="Linton E."/>
            <person name="Llaca V."/>
            <person name="Song R."/>
            <person name="Tanyolac B."/>
            <person name="Young S."/>
            <person name="Ho-Il K."/>
            <person name="Hahn J.H."/>
            <person name="Sangsakoo G."/>
            <person name="Vanavichit A."/>
            <person name="de Mattos Luiz.A.T."/>
            <person name="Zimmer P.D."/>
            <person name="Malone G."/>
            <person name="Dellagostin O."/>
            <person name="de Oliveira A.C."/>
            <person name="Bevan M."/>
            <person name="Bancroft I."/>
            <person name="Minx P."/>
            <person name="Cordum H."/>
            <person name="Wilson R."/>
            <person name="Cheng Z."/>
            <person name="Jin W."/>
            <person name="Jiang J."/>
            <person name="Leong S.A."/>
            <person name="Iwama H."/>
            <person name="Gojobori T."/>
            <person name="Itoh T."/>
            <person name="Niimura Y."/>
            <person name="Fujii Y."/>
            <person name="Habara T."/>
            <person name="Sakai H."/>
            <person name="Sato Y."/>
            <person name="Wilson G."/>
            <person name="Kumar K."/>
            <person name="McCouch S."/>
            <person name="Juretic N."/>
            <person name="Hoen D."/>
            <person name="Wright S."/>
            <person name="Bruskiewich R."/>
            <person name="Bureau T."/>
            <person name="Miyao A."/>
            <person name="Hirochika H."/>
            <person name="Nishikawa T."/>
            <person name="Kadowaki K."/>
            <person name="Sugiura M."/>
            <person name="Burr B."/>
            <person name="Sasaki T."/>
        </authorList>
    </citation>
    <scope>NUCLEOTIDE SEQUENCE [LARGE SCALE GENOMIC DNA]</scope>
    <source>
        <strain evidence="2">cv. Nipponbare</strain>
    </source>
</reference>
<reference evidence="2" key="2">
    <citation type="journal article" date="2008" name="Nucleic Acids Res.">
        <title>The rice annotation project database (RAP-DB): 2008 update.</title>
        <authorList>
            <consortium name="The rice annotation project (RAP)"/>
        </authorList>
    </citation>
    <scope>GENOME REANNOTATION</scope>
    <source>
        <strain evidence="2">cv. Nipponbare</strain>
    </source>
</reference>
<organism evidence="1 2">
    <name type="scientific">Oryza sativa subsp. japonica</name>
    <name type="common">Rice</name>
    <dbReference type="NCBI Taxonomy" id="39947"/>
    <lineage>
        <taxon>Eukaryota</taxon>
        <taxon>Viridiplantae</taxon>
        <taxon>Streptophyta</taxon>
        <taxon>Embryophyta</taxon>
        <taxon>Tracheophyta</taxon>
        <taxon>Spermatophyta</taxon>
        <taxon>Magnoliopsida</taxon>
        <taxon>Liliopsida</taxon>
        <taxon>Poales</taxon>
        <taxon>Poaceae</taxon>
        <taxon>BOP clade</taxon>
        <taxon>Oryzoideae</taxon>
        <taxon>Oryzeae</taxon>
        <taxon>Oryzinae</taxon>
        <taxon>Oryza</taxon>
        <taxon>Oryza sativa</taxon>
    </lineage>
</organism>
<evidence type="ECO:0000313" key="2">
    <source>
        <dbReference type="Proteomes" id="UP000000763"/>
    </source>
</evidence>
<protein>
    <submittedName>
        <fullName evidence="1">Uncharacterized protein</fullName>
    </submittedName>
</protein>
<dbReference type="Proteomes" id="UP000000763">
    <property type="component" value="Chromosome 9"/>
</dbReference>
<proteinExistence type="predicted"/>
<name>Q69P26_ORYSJ</name>
<accession>Q69P26</accession>
<evidence type="ECO:0000313" key="1">
    <source>
        <dbReference type="EMBL" id="BAD36176.1"/>
    </source>
</evidence>
<sequence length="98" mass="10641">MKGLREHRGQVDLVNGSQNQRMHEVVYYISSGKMRGIVQRANVPSVSLTECSTDEDQWGFVAEIAGGPGDSCGVARFGTTAGHDDARSLAEEDDDQKN</sequence>